<organism evidence="1 2">
    <name type="scientific">Kyrpidia spormannii</name>
    <dbReference type="NCBI Taxonomy" id="2055160"/>
    <lineage>
        <taxon>Bacteria</taxon>
        <taxon>Bacillati</taxon>
        <taxon>Bacillota</taxon>
        <taxon>Bacilli</taxon>
        <taxon>Bacillales</taxon>
        <taxon>Alicyclobacillaceae</taxon>
        <taxon>Kyrpidia</taxon>
    </lineage>
</organism>
<reference evidence="1 2" key="1">
    <citation type="submission" date="2020-04" db="EMBL/GenBank/DDBJ databases">
        <authorList>
            <person name="Hogendoorn C."/>
        </authorList>
    </citation>
    <scope>NUCLEOTIDE SEQUENCE [LARGE SCALE GENOMIC DNA]</scope>
    <source>
        <strain evidence="1">COOX1</strain>
    </source>
</reference>
<dbReference type="EMBL" id="LR792683">
    <property type="protein sequence ID" value="CAB3393816.1"/>
    <property type="molecule type" value="Genomic_DNA"/>
</dbReference>
<sequence>MIISPVGLNLYVVSGIAKVWEEQVPLYRIP</sequence>
<evidence type="ECO:0000313" key="2">
    <source>
        <dbReference type="Proteomes" id="UP000502196"/>
    </source>
</evidence>
<gene>
    <name evidence="1" type="ORF">COOX1_2103</name>
</gene>
<dbReference type="Proteomes" id="UP000502196">
    <property type="component" value="Chromosome"/>
</dbReference>
<accession>A0A6F9E914</accession>
<name>A0A6F9E914_9BACL</name>
<evidence type="ECO:0000313" key="1">
    <source>
        <dbReference type="EMBL" id="CAB3393816.1"/>
    </source>
</evidence>
<dbReference type="AlphaFoldDB" id="A0A6F9E914"/>
<protein>
    <submittedName>
        <fullName evidence="1">Uncharacterized protein</fullName>
    </submittedName>
</protein>
<proteinExistence type="predicted"/>